<evidence type="ECO:0000313" key="11">
    <source>
        <dbReference type="EMBL" id="KAK6912277.1"/>
    </source>
</evidence>
<evidence type="ECO:0000259" key="10">
    <source>
        <dbReference type="Pfam" id="PF00808"/>
    </source>
</evidence>
<dbReference type="InterPro" id="IPR050568">
    <property type="entry name" value="Transcr_DNA_Rep_Reg"/>
</dbReference>
<reference evidence="11 12" key="1">
    <citation type="submission" date="2023-12" db="EMBL/GenBank/DDBJ databases">
        <title>A high-quality genome assembly for Dillenia turbinata (Dilleniales).</title>
        <authorList>
            <person name="Chanderbali A."/>
        </authorList>
    </citation>
    <scope>NUCLEOTIDE SEQUENCE [LARGE SCALE GENOMIC DNA]</scope>
    <source>
        <strain evidence="11">LSX21</strain>
        <tissue evidence="11">Leaf</tissue>
    </source>
</reference>
<keyword evidence="5" id="KW-0539">Nucleus</keyword>
<dbReference type="InterPro" id="IPR003958">
    <property type="entry name" value="CBFA_NFYB_domain"/>
</dbReference>
<dbReference type="EMBL" id="JBAMMX010000028">
    <property type="protein sequence ID" value="KAK6912277.1"/>
    <property type="molecule type" value="Genomic_DNA"/>
</dbReference>
<keyword evidence="3" id="KW-0238">DNA-binding</keyword>
<keyword evidence="12" id="KW-1185">Reference proteome</keyword>
<dbReference type="GO" id="GO:0005634">
    <property type="term" value="C:nucleus"/>
    <property type="evidence" value="ECO:0007669"/>
    <property type="project" value="UniProtKB-SubCell"/>
</dbReference>
<dbReference type="SUPFAM" id="SSF47113">
    <property type="entry name" value="Histone-fold"/>
    <property type="match status" value="1"/>
</dbReference>
<dbReference type="CDD" id="cd22908">
    <property type="entry name" value="HFD_NFYC-like"/>
    <property type="match status" value="1"/>
</dbReference>
<feature type="compositionally biased region" description="Polar residues" evidence="9">
    <location>
        <begin position="218"/>
        <end position="240"/>
    </location>
</feature>
<dbReference type="AlphaFoldDB" id="A0AAN8UKQ4"/>
<dbReference type="GO" id="GO:0000981">
    <property type="term" value="F:DNA-binding transcription factor activity, RNA polymerase II-specific"/>
    <property type="evidence" value="ECO:0007669"/>
    <property type="project" value="TreeGrafter"/>
</dbReference>
<keyword evidence="4" id="KW-0804">Transcription</keyword>
<protein>
    <submittedName>
        <fullName evidence="11">Transcription factor CBF/NF-Y/archaeal histone domain</fullName>
    </submittedName>
</protein>
<comment type="subcellular location">
    <subcellularLocation>
        <location evidence="1">Nucleus</location>
    </subcellularLocation>
</comment>
<comment type="similarity">
    <text evidence="7">Belongs to the NFYC/HAP5 subunit family.</text>
</comment>
<evidence type="ECO:0000256" key="3">
    <source>
        <dbReference type="ARBA" id="ARBA00023125"/>
    </source>
</evidence>
<dbReference type="Gene3D" id="1.10.20.10">
    <property type="entry name" value="Histone, subunit A"/>
    <property type="match status" value="1"/>
</dbReference>
<evidence type="ECO:0000256" key="9">
    <source>
        <dbReference type="SAM" id="MobiDB-lite"/>
    </source>
</evidence>
<dbReference type="Proteomes" id="UP001370490">
    <property type="component" value="Unassembled WGS sequence"/>
</dbReference>
<keyword evidence="2" id="KW-0805">Transcription regulation</keyword>
<proteinExistence type="inferred from homology"/>
<dbReference type="GO" id="GO:0000978">
    <property type="term" value="F:RNA polymerase II cis-regulatory region sequence-specific DNA binding"/>
    <property type="evidence" value="ECO:0007669"/>
    <property type="project" value="TreeGrafter"/>
</dbReference>
<comment type="function">
    <text evidence="8">Stimulates the transcription of various genes by recognizing and binding to a CCAAT motif in promoters.</text>
</comment>
<dbReference type="PANTHER" id="PTHR10252:SF146">
    <property type="entry name" value="NUCLEAR TRANSCRIPTION FACTOR Y SUBUNIT C-2-LIKE"/>
    <property type="match status" value="1"/>
</dbReference>
<dbReference type="PANTHER" id="PTHR10252">
    <property type="entry name" value="HISTONE-LIKE TRANSCRIPTION FACTOR CCAAT-RELATED"/>
    <property type="match status" value="1"/>
</dbReference>
<organism evidence="11 12">
    <name type="scientific">Dillenia turbinata</name>
    <dbReference type="NCBI Taxonomy" id="194707"/>
    <lineage>
        <taxon>Eukaryota</taxon>
        <taxon>Viridiplantae</taxon>
        <taxon>Streptophyta</taxon>
        <taxon>Embryophyta</taxon>
        <taxon>Tracheophyta</taxon>
        <taxon>Spermatophyta</taxon>
        <taxon>Magnoliopsida</taxon>
        <taxon>eudicotyledons</taxon>
        <taxon>Gunneridae</taxon>
        <taxon>Pentapetalae</taxon>
        <taxon>Dilleniales</taxon>
        <taxon>Dilleniaceae</taxon>
        <taxon>Dillenia</taxon>
    </lineage>
</organism>
<gene>
    <name evidence="11" type="ORF">RJ641_024370</name>
</gene>
<accession>A0AAN8UKQ4</accession>
<dbReference type="FunFam" id="1.10.20.10:FF:000062">
    <property type="entry name" value="Nuclear transcription factor Y subunit C"/>
    <property type="match status" value="1"/>
</dbReference>
<feature type="region of interest" description="Disordered" evidence="9">
    <location>
        <begin position="1"/>
        <end position="22"/>
    </location>
</feature>
<evidence type="ECO:0000256" key="1">
    <source>
        <dbReference type="ARBA" id="ARBA00004123"/>
    </source>
</evidence>
<dbReference type="Pfam" id="PF00808">
    <property type="entry name" value="CBFD_NFYB_HMF"/>
    <property type="match status" value="1"/>
</dbReference>
<evidence type="ECO:0000256" key="4">
    <source>
        <dbReference type="ARBA" id="ARBA00023163"/>
    </source>
</evidence>
<evidence type="ECO:0000256" key="6">
    <source>
        <dbReference type="ARBA" id="ARBA00025911"/>
    </source>
</evidence>
<sequence>MERQWQGRGQQHPKGVDQNRSKIVADTRNVALSGFVSCIGPLQPFGLPSGSQTANQLVGSLEKQQRRQEQLDQRLKVFWASQLEESERSRGNTTNTLPLAKIRKIMKADMVNRKISAEAPIIFARACEMFIMDLTLRSWSLAVENRRRSLLKDDIKEAIMCTNVFAFLNSIVSRDDMKEVIDAQIACGIPKSNSSQVGTSAMDVPKSVMDSAVHVQQHHSYPSQQMWQQKPQDRQPSSNP</sequence>
<feature type="domain" description="Transcription factor CBF/NF-Y/archaeal histone" evidence="10">
    <location>
        <begin position="96"/>
        <end position="159"/>
    </location>
</feature>
<evidence type="ECO:0000256" key="8">
    <source>
        <dbReference type="ARBA" id="ARBA00059992"/>
    </source>
</evidence>
<name>A0AAN8UKQ4_9MAGN</name>
<evidence type="ECO:0000313" key="12">
    <source>
        <dbReference type="Proteomes" id="UP001370490"/>
    </source>
</evidence>
<dbReference type="InterPro" id="IPR009072">
    <property type="entry name" value="Histone-fold"/>
</dbReference>
<evidence type="ECO:0000256" key="7">
    <source>
        <dbReference type="ARBA" id="ARBA00038129"/>
    </source>
</evidence>
<dbReference type="GO" id="GO:0046982">
    <property type="term" value="F:protein heterodimerization activity"/>
    <property type="evidence" value="ECO:0007669"/>
    <property type="project" value="InterPro"/>
</dbReference>
<evidence type="ECO:0000256" key="5">
    <source>
        <dbReference type="ARBA" id="ARBA00023242"/>
    </source>
</evidence>
<evidence type="ECO:0000256" key="2">
    <source>
        <dbReference type="ARBA" id="ARBA00023015"/>
    </source>
</evidence>
<comment type="caution">
    <text evidence="11">The sequence shown here is derived from an EMBL/GenBank/DDBJ whole genome shotgun (WGS) entry which is preliminary data.</text>
</comment>
<comment type="subunit">
    <text evidence="6">Heterotrimeric transcription factor composed of three components, NF-YA, NF-YB and NF-YC. NF-YB and NF-YC must interact and dimerize for NF-YA association and DNA binding.</text>
</comment>
<feature type="region of interest" description="Disordered" evidence="9">
    <location>
        <begin position="213"/>
        <end position="240"/>
    </location>
</feature>